<name>A0ABT4RDE1_9ACTN</name>
<dbReference type="Pfam" id="PF00440">
    <property type="entry name" value="TetR_N"/>
    <property type="match status" value="1"/>
</dbReference>
<evidence type="ECO:0000313" key="8">
    <source>
        <dbReference type="Proteomes" id="UP001147700"/>
    </source>
</evidence>
<dbReference type="PROSITE" id="PS50977">
    <property type="entry name" value="HTH_TETR_2"/>
    <property type="match status" value="1"/>
</dbReference>
<dbReference type="Gene3D" id="1.10.357.10">
    <property type="entry name" value="Tetracycline Repressor, domain 2"/>
    <property type="match status" value="1"/>
</dbReference>
<evidence type="ECO:0000256" key="5">
    <source>
        <dbReference type="SAM" id="MobiDB-lite"/>
    </source>
</evidence>
<keyword evidence="8" id="KW-1185">Reference proteome</keyword>
<protein>
    <submittedName>
        <fullName evidence="7">TetR/AcrR family transcriptional regulator</fullName>
    </submittedName>
</protein>
<evidence type="ECO:0000259" key="6">
    <source>
        <dbReference type="PROSITE" id="PS50977"/>
    </source>
</evidence>
<dbReference type="InterPro" id="IPR001647">
    <property type="entry name" value="HTH_TetR"/>
</dbReference>
<keyword evidence="2 4" id="KW-0238">DNA-binding</keyword>
<comment type="caution">
    <text evidence="7">The sequence shown here is derived from an EMBL/GenBank/DDBJ whole genome shotgun (WGS) entry which is preliminary data.</text>
</comment>
<evidence type="ECO:0000256" key="1">
    <source>
        <dbReference type="ARBA" id="ARBA00023015"/>
    </source>
</evidence>
<evidence type="ECO:0000256" key="3">
    <source>
        <dbReference type="ARBA" id="ARBA00023163"/>
    </source>
</evidence>
<dbReference type="Gene3D" id="1.10.10.60">
    <property type="entry name" value="Homeodomain-like"/>
    <property type="match status" value="1"/>
</dbReference>
<dbReference type="PROSITE" id="PS01081">
    <property type="entry name" value="HTH_TETR_1"/>
    <property type="match status" value="1"/>
</dbReference>
<accession>A0ABT4RDE1</accession>
<dbReference type="InterPro" id="IPR023772">
    <property type="entry name" value="DNA-bd_HTH_TetR-type_CS"/>
</dbReference>
<sequence>MALELFARDGFHATTIPDIAEAADVAPRTVSTYFPSKEGIVFEEYETAIERFRRRLSQRADTERVLDVLRSWLHDEEQTQHGPTRGLVLRPDQDGDDFARLRETAIAADPDLWALQRRYLLPMVRLVAEGVAADLGVDPQSLQAQVAGESAVAVLLAVNARAARNGSAATAEFEVASEFLRAGLDTVRPRDAHRRRGEGAMSAAHRPPMEA</sequence>
<dbReference type="PANTHER" id="PTHR30055">
    <property type="entry name" value="HTH-TYPE TRANSCRIPTIONAL REGULATOR RUTR"/>
    <property type="match status" value="1"/>
</dbReference>
<organism evidence="7 8">
    <name type="scientific">Solirubrobacter deserti</name>
    <dbReference type="NCBI Taxonomy" id="2282478"/>
    <lineage>
        <taxon>Bacteria</taxon>
        <taxon>Bacillati</taxon>
        <taxon>Actinomycetota</taxon>
        <taxon>Thermoleophilia</taxon>
        <taxon>Solirubrobacterales</taxon>
        <taxon>Solirubrobacteraceae</taxon>
        <taxon>Solirubrobacter</taxon>
    </lineage>
</organism>
<keyword evidence="1" id="KW-0805">Transcription regulation</keyword>
<dbReference type="PANTHER" id="PTHR30055:SF234">
    <property type="entry name" value="HTH-TYPE TRANSCRIPTIONAL REGULATOR BETI"/>
    <property type="match status" value="1"/>
</dbReference>
<dbReference type="Proteomes" id="UP001147700">
    <property type="component" value="Unassembled WGS sequence"/>
</dbReference>
<evidence type="ECO:0000256" key="4">
    <source>
        <dbReference type="PROSITE-ProRule" id="PRU00335"/>
    </source>
</evidence>
<dbReference type="SUPFAM" id="SSF46689">
    <property type="entry name" value="Homeodomain-like"/>
    <property type="match status" value="1"/>
</dbReference>
<keyword evidence="3" id="KW-0804">Transcription</keyword>
<dbReference type="EMBL" id="JAPCID010000005">
    <property type="protein sequence ID" value="MDA0136537.1"/>
    <property type="molecule type" value="Genomic_DNA"/>
</dbReference>
<dbReference type="RefSeq" id="WP_202952142.1">
    <property type="nucleotide sequence ID" value="NZ_JAPCID010000005.1"/>
</dbReference>
<feature type="region of interest" description="Disordered" evidence="5">
    <location>
        <begin position="190"/>
        <end position="211"/>
    </location>
</feature>
<feature type="DNA-binding region" description="H-T-H motif" evidence="4">
    <location>
        <begin position="15"/>
        <end position="34"/>
    </location>
</feature>
<dbReference type="InterPro" id="IPR050109">
    <property type="entry name" value="HTH-type_TetR-like_transc_reg"/>
</dbReference>
<feature type="domain" description="HTH tetR-type" evidence="6">
    <location>
        <begin position="1"/>
        <end position="52"/>
    </location>
</feature>
<evidence type="ECO:0000313" key="7">
    <source>
        <dbReference type="EMBL" id="MDA0136537.1"/>
    </source>
</evidence>
<gene>
    <name evidence="7" type="ORF">OJ962_03440</name>
</gene>
<evidence type="ECO:0000256" key="2">
    <source>
        <dbReference type="ARBA" id="ARBA00023125"/>
    </source>
</evidence>
<dbReference type="InterPro" id="IPR009057">
    <property type="entry name" value="Homeodomain-like_sf"/>
</dbReference>
<reference evidence="7" key="1">
    <citation type="submission" date="2022-10" db="EMBL/GenBank/DDBJ databases">
        <title>The WGS of Solirubrobacter sp. CPCC 204708.</title>
        <authorList>
            <person name="Jiang Z."/>
        </authorList>
    </citation>
    <scope>NUCLEOTIDE SEQUENCE</scope>
    <source>
        <strain evidence="7">CPCC 204708</strain>
    </source>
</reference>
<proteinExistence type="predicted"/>